<accession>A0A8S2S2Y9</accession>
<proteinExistence type="predicted"/>
<evidence type="ECO:0000313" key="3">
    <source>
        <dbReference type="Proteomes" id="UP000676336"/>
    </source>
</evidence>
<feature type="region of interest" description="Disordered" evidence="1">
    <location>
        <begin position="81"/>
        <end position="100"/>
    </location>
</feature>
<feature type="compositionally biased region" description="Acidic residues" evidence="1">
    <location>
        <begin position="25"/>
        <end position="36"/>
    </location>
</feature>
<sequence>AKQALKHQQEPAANSSAASSSLSADSEDADEEVPDVDQDHGQLNLPPNSTTLWRIIPKLEHGAQYYSFSLFTMALNEWSEEGSKLRPSLAPTDSRFRPDI</sequence>
<evidence type="ECO:0000256" key="1">
    <source>
        <dbReference type="SAM" id="MobiDB-lite"/>
    </source>
</evidence>
<dbReference type="Proteomes" id="UP000676336">
    <property type="component" value="Unassembled WGS sequence"/>
</dbReference>
<feature type="non-terminal residue" evidence="2">
    <location>
        <position position="1"/>
    </location>
</feature>
<name>A0A8S2S2Y9_9BILA</name>
<dbReference type="InterPro" id="IPR000648">
    <property type="entry name" value="Oxysterol-bd"/>
</dbReference>
<feature type="compositionally biased region" description="Low complexity" evidence="1">
    <location>
        <begin position="12"/>
        <end position="24"/>
    </location>
</feature>
<protein>
    <submittedName>
        <fullName evidence="2">Uncharacterized protein</fullName>
    </submittedName>
</protein>
<dbReference type="GO" id="GO:0008289">
    <property type="term" value="F:lipid binding"/>
    <property type="evidence" value="ECO:0007669"/>
    <property type="project" value="InterPro"/>
</dbReference>
<comment type="caution">
    <text evidence="2">The sequence shown here is derived from an EMBL/GenBank/DDBJ whole genome shotgun (WGS) entry which is preliminary data.</text>
</comment>
<dbReference type="Pfam" id="PF01237">
    <property type="entry name" value="Oxysterol_BP"/>
    <property type="match status" value="1"/>
</dbReference>
<evidence type="ECO:0000313" key="2">
    <source>
        <dbReference type="EMBL" id="CAF4198835.1"/>
    </source>
</evidence>
<gene>
    <name evidence="2" type="ORF">SMN809_LOCUS21800</name>
</gene>
<dbReference type="AlphaFoldDB" id="A0A8S2S2Y9"/>
<feature type="region of interest" description="Disordered" evidence="1">
    <location>
        <begin position="1"/>
        <end position="49"/>
    </location>
</feature>
<dbReference type="EMBL" id="CAJOBI010018144">
    <property type="protein sequence ID" value="CAF4198835.1"/>
    <property type="molecule type" value="Genomic_DNA"/>
</dbReference>
<organism evidence="2 3">
    <name type="scientific">Rotaria magnacalcarata</name>
    <dbReference type="NCBI Taxonomy" id="392030"/>
    <lineage>
        <taxon>Eukaryota</taxon>
        <taxon>Metazoa</taxon>
        <taxon>Spiralia</taxon>
        <taxon>Gnathifera</taxon>
        <taxon>Rotifera</taxon>
        <taxon>Eurotatoria</taxon>
        <taxon>Bdelloidea</taxon>
        <taxon>Philodinida</taxon>
        <taxon>Philodinidae</taxon>
        <taxon>Rotaria</taxon>
    </lineage>
</organism>
<reference evidence="2" key="1">
    <citation type="submission" date="2021-02" db="EMBL/GenBank/DDBJ databases">
        <authorList>
            <person name="Nowell W R."/>
        </authorList>
    </citation>
    <scope>NUCLEOTIDE SEQUENCE</scope>
</reference>
<feature type="non-terminal residue" evidence="2">
    <location>
        <position position="100"/>
    </location>
</feature>